<organism evidence="4 5">
    <name type="scientific">Cocos nucifera</name>
    <name type="common">Coconut palm</name>
    <dbReference type="NCBI Taxonomy" id="13894"/>
    <lineage>
        <taxon>Eukaryota</taxon>
        <taxon>Viridiplantae</taxon>
        <taxon>Streptophyta</taxon>
        <taxon>Embryophyta</taxon>
        <taxon>Tracheophyta</taxon>
        <taxon>Spermatophyta</taxon>
        <taxon>Magnoliopsida</taxon>
        <taxon>Liliopsida</taxon>
        <taxon>Arecaceae</taxon>
        <taxon>Arecoideae</taxon>
        <taxon>Cocoseae</taxon>
        <taxon>Attaleinae</taxon>
        <taxon>Cocos</taxon>
    </lineage>
</organism>
<gene>
    <name evidence="4" type="ORF">COCNU_01G002470</name>
</gene>
<evidence type="ECO:0000313" key="4">
    <source>
        <dbReference type="EMBL" id="KAG1326313.1"/>
    </source>
</evidence>
<accession>A0A8K0HUB7</accession>
<reference evidence="4" key="2">
    <citation type="submission" date="2019-07" db="EMBL/GenBank/DDBJ databases">
        <authorList>
            <person name="Yang Y."/>
            <person name="Bocs S."/>
            <person name="Baudouin L."/>
        </authorList>
    </citation>
    <scope>NUCLEOTIDE SEQUENCE</scope>
    <source>
        <tissue evidence="4">Spear leaf of Hainan Tall coconut</tissue>
    </source>
</reference>
<dbReference type="InterPro" id="IPR011990">
    <property type="entry name" value="TPR-like_helical_dom_sf"/>
</dbReference>
<evidence type="ECO:0000256" key="1">
    <source>
        <dbReference type="ARBA" id="ARBA00006643"/>
    </source>
</evidence>
<reference evidence="4" key="1">
    <citation type="journal article" date="2017" name="Gigascience">
        <title>The genome draft of coconut (Cocos nucifera).</title>
        <authorList>
            <person name="Xiao Y."/>
            <person name="Xu P."/>
            <person name="Fan H."/>
            <person name="Baudouin L."/>
            <person name="Xia W."/>
            <person name="Bocs S."/>
            <person name="Xu J."/>
            <person name="Li Q."/>
            <person name="Guo A."/>
            <person name="Zhou L."/>
            <person name="Li J."/>
            <person name="Wu Y."/>
            <person name="Ma Z."/>
            <person name="Armero A."/>
            <person name="Issali A.E."/>
            <person name="Liu N."/>
            <person name="Peng M."/>
            <person name="Yang Y."/>
        </authorList>
    </citation>
    <scope>NUCLEOTIDE SEQUENCE</scope>
    <source>
        <tissue evidence="4">Spear leaf of Hainan Tall coconut</tissue>
    </source>
</reference>
<dbReference type="AlphaFoldDB" id="A0A8K0HUB7"/>
<sequence>MDVAQDLFDKMHEMDSVSWNVLISGYAQNGESDKALSVFSQMLVAGIKPDNATLLTVMSACSSVCSVESKVVDRIASFAKSVNSVSVSTALLNLYAKVGRMQEAREVFDAIPEKDLVAWNAMIAGYAQNQRPPEAIELFRLMQKSRNGVKIRPDGVTMISLIDSCSQMGALSLGEWVYAYIRKNRIEADTVLMTAIVDMYAKCGDLDRARCLFAEMPEKDLASWNAMIID</sequence>
<dbReference type="InterPro" id="IPR050421">
    <property type="entry name" value="PPR"/>
</dbReference>
<evidence type="ECO:0000313" key="5">
    <source>
        <dbReference type="Proteomes" id="UP000797356"/>
    </source>
</evidence>
<dbReference type="PROSITE" id="PS51375">
    <property type="entry name" value="PPR"/>
    <property type="match status" value="3"/>
</dbReference>
<dbReference type="FunFam" id="1.25.40.10:FF:000333">
    <property type="entry name" value="Pentatricopeptide repeat-containing protein"/>
    <property type="match status" value="1"/>
</dbReference>
<dbReference type="Pfam" id="PF13041">
    <property type="entry name" value="PPR_2"/>
    <property type="match status" value="2"/>
</dbReference>
<dbReference type="Proteomes" id="UP000797356">
    <property type="component" value="Chromosome 1"/>
</dbReference>
<evidence type="ECO:0000256" key="3">
    <source>
        <dbReference type="PROSITE-ProRule" id="PRU00708"/>
    </source>
</evidence>
<dbReference type="InterPro" id="IPR002885">
    <property type="entry name" value="PPR_rpt"/>
</dbReference>
<keyword evidence="2" id="KW-0677">Repeat</keyword>
<dbReference type="Pfam" id="PF01535">
    <property type="entry name" value="PPR"/>
    <property type="match status" value="2"/>
</dbReference>
<name>A0A8K0HUB7_COCNU</name>
<comment type="similarity">
    <text evidence="1">Belongs to the PPR family. PCMP-H subfamily.</text>
</comment>
<dbReference type="OrthoDB" id="185373at2759"/>
<protein>
    <submittedName>
        <fullName evidence="4">Putative Pentatricopeptide repeat-containing protein</fullName>
    </submittedName>
</protein>
<dbReference type="PANTHER" id="PTHR47928">
    <property type="entry name" value="REPEAT-CONTAINING PROTEIN, PUTATIVE-RELATED"/>
    <property type="match status" value="1"/>
</dbReference>
<feature type="repeat" description="PPR" evidence="3">
    <location>
        <begin position="15"/>
        <end position="49"/>
    </location>
</feature>
<feature type="repeat" description="PPR" evidence="3">
    <location>
        <begin position="115"/>
        <end position="145"/>
    </location>
</feature>
<evidence type="ECO:0000256" key="2">
    <source>
        <dbReference type="ARBA" id="ARBA00022737"/>
    </source>
</evidence>
<dbReference type="EMBL" id="CM017872">
    <property type="protein sequence ID" value="KAG1326313.1"/>
    <property type="molecule type" value="Genomic_DNA"/>
</dbReference>
<dbReference type="NCBIfam" id="TIGR00756">
    <property type="entry name" value="PPR"/>
    <property type="match status" value="4"/>
</dbReference>
<feature type="repeat" description="PPR" evidence="3">
    <location>
        <begin position="189"/>
        <end position="223"/>
    </location>
</feature>
<dbReference type="PANTHER" id="PTHR47928:SF207">
    <property type="entry name" value="PENTATRICOPEPTIDE REPEAT-CONTAINING PROTEIN"/>
    <property type="match status" value="1"/>
</dbReference>
<dbReference type="Gene3D" id="1.25.40.10">
    <property type="entry name" value="Tetratricopeptide repeat domain"/>
    <property type="match status" value="3"/>
</dbReference>
<comment type="caution">
    <text evidence="4">The sequence shown here is derived from an EMBL/GenBank/DDBJ whole genome shotgun (WGS) entry which is preliminary data.</text>
</comment>
<keyword evidence="5" id="KW-1185">Reference proteome</keyword>
<proteinExistence type="inferred from homology"/>